<name>A0ABP7KVB9_9SPHN</name>
<keyword evidence="5 6" id="KW-0472">Membrane</keyword>
<dbReference type="PANTHER" id="PTHR30250:SF31">
    <property type="entry name" value="INNER MEMBRANE PROTEIN YGHQ"/>
    <property type="match status" value="1"/>
</dbReference>
<feature type="transmembrane region" description="Helical" evidence="6">
    <location>
        <begin position="21"/>
        <end position="53"/>
    </location>
</feature>
<keyword evidence="3 6" id="KW-0812">Transmembrane</keyword>
<organism evidence="7 8">
    <name type="scientific">Sphingomonas limnosediminicola</name>
    <dbReference type="NCBI Taxonomy" id="940133"/>
    <lineage>
        <taxon>Bacteria</taxon>
        <taxon>Pseudomonadati</taxon>
        <taxon>Pseudomonadota</taxon>
        <taxon>Alphaproteobacteria</taxon>
        <taxon>Sphingomonadales</taxon>
        <taxon>Sphingomonadaceae</taxon>
        <taxon>Sphingomonas</taxon>
    </lineage>
</organism>
<dbReference type="InterPro" id="IPR050833">
    <property type="entry name" value="Poly_Biosynth_Transport"/>
</dbReference>
<dbReference type="PANTHER" id="PTHR30250">
    <property type="entry name" value="PST FAMILY PREDICTED COLANIC ACID TRANSPORTER"/>
    <property type="match status" value="1"/>
</dbReference>
<proteinExistence type="predicted"/>
<feature type="transmembrane region" description="Helical" evidence="6">
    <location>
        <begin position="127"/>
        <end position="149"/>
    </location>
</feature>
<reference evidence="8" key="1">
    <citation type="journal article" date="2019" name="Int. J. Syst. Evol. Microbiol.">
        <title>The Global Catalogue of Microorganisms (GCM) 10K type strain sequencing project: providing services to taxonomists for standard genome sequencing and annotation.</title>
        <authorList>
            <consortium name="The Broad Institute Genomics Platform"/>
            <consortium name="The Broad Institute Genome Sequencing Center for Infectious Disease"/>
            <person name="Wu L."/>
            <person name="Ma J."/>
        </authorList>
    </citation>
    <scope>NUCLEOTIDE SEQUENCE [LARGE SCALE GENOMIC DNA]</scope>
    <source>
        <strain evidence="8">JCM 17543</strain>
    </source>
</reference>
<feature type="transmembrane region" description="Helical" evidence="6">
    <location>
        <begin position="305"/>
        <end position="326"/>
    </location>
</feature>
<feature type="transmembrane region" description="Helical" evidence="6">
    <location>
        <begin position="93"/>
        <end position="120"/>
    </location>
</feature>
<dbReference type="Proteomes" id="UP001500827">
    <property type="component" value="Unassembled WGS sequence"/>
</dbReference>
<keyword evidence="2" id="KW-1003">Cell membrane</keyword>
<feature type="transmembrane region" description="Helical" evidence="6">
    <location>
        <begin position="377"/>
        <end position="394"/>
    </location>
</feature>
<evidence type="ECO:0000256" key="4">
    <source>
        <dbReference type="ARBA" id="ARBA00022989"/>
    </source>
</evidence>
<accession>A0ABP7KVB9</accession>
<evidence type="ECO:0000256" key="2">
    <source>
        <dbReference type="ARBA" id="ARBA00022475"/>
    </source>
</evidence>
<dbReference type="Pfam" id="PF01943">
    <property type="entry name" value="Polysacc_synt"/>
    <property type="match status" value="1"/>
</dbReference>
<gene>
    <name evidence="7" type="ORF">GCM10022276_01580</name>
</gene>
<dbReference type="RefSeq" id="WP_344697791.1">
    <property type="nucleotide sequence ID" value="NZ_BAABBM010000001.1"/>
</dbReference>
<dbReference type="EMBL" id="BAABBM010000001">
    <property type="protein sequence ID" value="GAA3886191.1"/>
    <property type="molecule type" value="Genomic_DNA"/>
</dbReference>
<comment type="subcellular location">
    <subcellularLocation>
        <location evidence="1">Cell membrane</location>
        <topology evidence="1">Multi-pass membrane protein</topology>
    </subcellularLocation>
</comment>
<feature type="transmembrane region" description="Helical" evidence="6">
    <location>
        <begin position="346"/>
        <end position="370"/>
    </location>
</feature>
<dbReference type="InterPro" id="IPR002797">
    <property type="entry name" value="Polysacc_synth"/>
</dbReference>
<keyword evidence="8" id="KW-1185">Reference proteome</keyword>
<protein>
    <submittedName>
        <fullName evidence="7">Lipopolysaccharide biosynthesis protein</fullName>
    </submittedName>
</protein>
<evidence type="ECO:0000256" key="1">
    <source>
        <dbReference type="ARBA" id="ARBA00004651"/>
    </source>
</evidence>
<sequence>MRHWFKDQHFRSLLKNSSYLAISRVVAAIAGIATLSLAAHALGVLAFGALILITSYAKAVSGLSKFQSWHLIVRYGGKALHGEEEDFKTSTGFAFALDAISGVGGMLVAVAILPLVATWVGIQSGNLWLAMLYCTLLPTMGAATPSGVLRALDRFDLISWQSTATPISRIALVSTAYFAGAPFGTWVGIWYVTDLAGDLYLWFLAWRELRRRGLLEGIRPTLKPERLPGAWRFAIHVNLTASVQAAWGPIARVVVGGLLGPAGAALFRVASALSDAAAKPAELLAKAFYPEVVRMDLTSKKPWKLMFRVTALAGGMALIAILILLVGGKPLVGFLFGKQFLGAYEALVVLMLVPFLGVLSFPLPPMLYTLDRPDAPLTARLIGTVSYFLIVAPLCWRFGLIGAAIAFTLGNVATTSVMIWQLLREHRRVRPRKPTTA</sequence>
<evidence type="ECO:0000256" key="3">
    <source>
        <dbReference type="ARBA" id="ARBA00022692"/>
    </source>
</evidence>
<evidence type="ECO:0000313" key="7">
    <source>
        <dbReference type="EMBL" id="GAA3886191.1"/>
    </source>
</evidence>
<feature type="transmembrane region" description="Helical" evidence="6">
    <location>
        <begin position="400"/>
        <end position="423"/>
    </location>
</feature>
<evidence type="ECO:0000313" key="8">
    <source>
        <dbReference type="Proteomes" id="UP001500827"/>
    </source>
</evidence>
<evidence type="ECO:0000256" key="5">
    <source>
        <dbReference type="ARBA" id="ARBA00023136"/>
    </source>
</evidence>
<comment type="caution">
    <text evidence="7">The sequence shown here is derived from an EMBL/GenBank/DDBJ whole genome shotgun (WGS) entry which is preliminary data.</text>
</comment>
<evidence type="ECO:0000256" key="6">
    <source>
        <dbReference type="SAM" id="Phobius"/>
    </source>
</evidence>
<keyword evidence="4 6" id="KW-1133">Transmembrane helix</keyword>